<organism evidence="2 3">
    <name type="scientific">Fusobacterium hominis</name>
    <dbReference type="NCBI Taxonomy" id="2764326"/>
    <lineage>
        <taxon>Bacteria</taxon>
        <taxon>Fusobacteriati</taxon>
        <taxon>Fusobacteriota</taxon>
        <taxon>Fusobacteriia</taxon>
        <taxon>Fusobacteriales</taxon>
        <taxon>Fusobacteriaceae</taxon>
        <taxon>Fusobacterium</taxon>
    </lineage>
</organism>
<evidence type="ECO:0000313" key="3">
    <source>
        <dbReference type="Proteomes" id="UP000515913"/>
    </source>
</evidence>
<gene>
    <name evidence="2" type="ORF">H9Q81_02230</name>
</gene>
<dbReference type="EMBL" id="CP060637">
    <property type="protein sequence ID" value="QNM15679.1"/>
    <property type="molecule type" value="Genomic_DNA"/>
</dbReference>
<keyword evidence="1" id="KW-0732">Signal</keyword>
<dbReference type="KEGG" id="fho:H9Q81_02230"/>
<evidence type="ECO:0008006" key="4">
    <source>
        <dbReference type="Google" id="ProtNLM"/>
    </source>
</evidence>
<dbReference type="RefSeq" id="WP_101475009.1">
    <property type="nucleotide sequence ID" value="NZ_CP060637.1"/>
</dbReference>
<dbReference type="AlphaFoldDB" id="A0A7G9GXZ7"/>
<feature type="chain" id="PRO_5028814585" description="Lipoprotein" evidence="1">
    <location>
        <begin position="22"/>
        <end position="97"/>
    </location>
</feature>
<reference evidence="2 3" key="1">
    <citation type="submission" date="2020-08" db="EMBL/GenBank/DDBJ databases">
        <authorList>
            <person name="Liu C."/>
            <person name="Sun Q."/>
        </authorList>
    </citation>
    <scope>NUCLEOTIDE SEQUENCE [LARGE SCALE GENOMIC DNA]</scope>
    <source>
        <strain evidence="2 3">NSJ-57</strain>
    </source>
</reference>
<keyword evidence="3" id="KW-1185">Reference proteome</keyword>
<protein>
    <recommendedName>
        <fullName evidence="4">Lipoprotein</fullName>
    </recommendedName>
</protein>
<name>A0A7G9GXZ7_9FUSO</name>
<evidence type="ECO:0000313" key="2">
    <source>
        <dbReference type="EMBL" id="QNM15679.1"/>
    </source>
</evidence>
<proteinExistence type="predicted"/>
<accession>A0A7G9GXZ7</accession>
<dbReference type="PROSITE" id="PS51257">
    <property type="entry name" value="PROKAR_LIPOPROTEIN"/>
    <property type="match status" value="1"/>
</dbReference>
<evidence type="ECO:0000256" key="1">
    <source>
        <dbReference type="SAM" id="SignalP"/>
    </source>
</evidence>
<sequence>MKCKYFMILILVLLAGCTSFDKDSVSKRYTKLDNKFYQLTDDEIDEKKRAKLEDEFIEFSKGMSKYKMKNPEEDTQYIDEFIKKTDIKIEYLNDLKD</sequence>
<dbReference type="Proteomes" id="UP000515913">
    <property type="component" value="Chromosome"/>
</dbReference>
<feature type="signal peptide" evidence="1">
    <location>
        <begin position="1"/>
        <end position="21"/>
    </location>
</feature>